<dbReference type="Proteomes" id="UP000241462">
    <property type="component" value="Unassembled WGS sequence"/>
</dbReference>
<feature type="signal peptide" evidence="1">
    <location>
        <begin position="1"/>
        <end position="24"/>
    </location>
</feature>
<proteinExistence type="predicted"/>
<evidence type="ECO:0008006" key="4">
    <source>
        <dbReference type="Google" id="ProtNLM"/>
    </source>
</evidence>
<gene>
    <name evidence="2" type="ORF">BD289DRAFT_435030</name>
</gene>
<reference evidence="2 3" key="1">
    <citation type="journal article" date="2018" name="Mycol. Prog.">
        <title>Coniella lustricola, a new species from submerged detritus.</title>
        <authorList>
            <person name="Raudabaugh D.B."/>
            <person name="Iturriaga T."/>
            <person name="Carver A."/>
            <person name="Mondo S."/>
            <person name="Pangilinan J."/>
            <person name="Lipzen A."/>
            <person name="He G."/>
            <person name="Amirebrahimi M."/>
            <person name="Grigoriev I.V."/>
            <person name="Miller A.N."/>
        </authorList>
    </citation>
    <scope>NUCLEOTIDE SEQUENCE [LARGE SCALE GENOMIC DNA]</scope>
    <source>
        <strain evidence="2 3">B22-T-1</strain>
    </source>
</reference>
<sequence>MPISRSLVLLLLLSLSFFLRLTHLTTRLPIVIHHGTQEPLVYMCTHTYTYTQYTQIKDRLVRDAVFLIGSR</sequence>
<name>A0A2T3A6U6_9PEZI</name>
<dbReference type="EMBL" id="KZ678451">
    <property type="protein sequence ID" value="PSR83969.1"/>
    <property type="molecule type" value="Genomic_DNA"/>
</dbReference>
<evidence type="ECO:0000256" key="1">
    <source>
        <dbReference type="SAM" id="SignalP"/>
    </source>
</evidence>
<protein>
    <recommendedName>
        <fullName evidence="4">Secreted protein</fullName>
    </recommendedName>
</protein>
<accession>A0A2T3A6U6</accession>
<evidence type="ECO:0000313" key="2">
    <source>
        <dbReference type="EMBL" id="PSR83969.1"/>
    </source>
</evidence>
<organism evidence="2 3">
    <name type="scientific">Coniella lustricola</name>
    <dbReference type="NCBI Taxonomy" id="2025994"/>
    <lineage>
        <taxon>Eukaryota</taxon>
        <taxon>Fungi</taxon>
        <taxon>Dikarya</taxon>
        <taxon>Ascomycota</taxon>
        <taxon>Pezizomycotina</taxon>
        <taxon>Sordariomycetes</taxon>
        <taxon>Sordariomycetidae</taxon>
        <taxon>Diaporthales</taxon>
        <taxon>Schizoparmaceae</taxon>
        <taxon>Coniella</taxon>
    </lineage>
</organism>
<keyword evidence="1" id="KW-0732">Signal</keyword>
<feature type="chain" id="PRO_5015715727" description="Secreted protein" evidence="1">
    <location>
        <begin position="25"/>
        <end position="71"/>
    </location>
</feature>
<dbReference type="AlphaFoldDB" id="A0A2T3A6U6"/>
<keyword evidence="3" id="KW-1185">Reference proteome</keyword>
<dbReference type="InParanoid" id="A0A2T3A6U6"/>
<evidence type="ECO:0000313" key="3">
    <source>
        <dbReference type="Proteomes" id="UP000241462"/>
    </source>
</evidence>